<dbReference type="RefSeq" id="WP_382353959.1">
    <property type="nucleotide sequence ID" value="NZ_JBHSMC010000023.1"/>
</dbReference>
<dbReference type="InterPro" id="IPR039672">
    <property type="entry name" value="MFS_2"/>
</dbReference>
<feature type="transmembrane region" description="Helical" evidence="1">
    <location>
        <begin position="333"/>
        <end position="357"/>
    </location>
</feature>
<name>A0ABW0LK09_9BACI</name>
<evidence type="ECO:0000256" key="1">
    <source>
        <dbReference type="SAM" id="Phobius"/>
    </source>
</evidence>
<feature type="transmembrane region" description="Helical" evidence="1">
    <location>
        <begin position="161"/>
        <end position="183"/>
    </location>
</feature>
<feature type="transmembrane region" description="Helical" evidence="1">
    <location>
        <begin position="386"/>
        <end position="406"/>
    </location>
</feature>
<dbReference type="InterPro" id="IPR001927">
    <property type="entry name" value="Na/Gal_symport"/>
</dbReference>
<gene>
    <name evidence="2" type="ORF">ACFPM4_16065</name>
</gene>
<protein>
    <submittedName>
        <fullName evidence="2">MFS transporter</fullName>
    </submittedName>
</protein>
<dbReference type="Proteomes" id="UP001596147">
    <property type="component" value="Unassembled WGS sequence"/>
</dbReference>
<feature type="transmembrane region" description="Helical" evidence="1">
    <location>
        <begin position="25"/>
        <end position="50"/>
    </location>
</feature>
<dbReference type="EMBL" id="JBHSMC010000023">
    <property type="protein sequence ID" value="MFC5466234.1"/>
    <property type="molecule type" value="Genomic_DNA"/>
</dbReference>
<dbReference type="CDD" id="cd17332">
    <property type="entry name" value="MFS_MelB_like"/>
    <property type="match status" value="1"/>
</dbReference>
<dbReference type="PANTHER" id="PTHR11328:SF43">
    <property type="entry name" value="SULFOQUINOVOSE IMPORTER-RELATED"/>
    <property type="match status" value="1"/>
</dbReference>
<evidence type="ECO:0000313" key="2">
    <source>
        <dbReference type="EMBL" id="MFC5466234.1"/>
    </source>
</evidence>
<feature type="transmembrane region" description="Helical" evidence="1">
    <location>
        <begin position="276"/>
        <end position="297"/>
    </location>
</feature>
<dbReference type="SUPFAM" id="SSF103473">
    <property type="entry name" value="MFS general substrate transporter"/>
    <property type="match status" value="1"/>
</dbReference>
<evidence type="ECO:0000313" key="3">
    <source>
        <dbReference type="Proteomes" id="UP001596147"/>
    </source>
</evidence>
<feature type="transmembrane region" description="Helical" evidence="1">
    <location>
        <begin position="56"/>
        <end position="75"/>
    </location>
</feature>
<comment type="caution">
    <text evidence="2">The sequence shown here is derived from an EMBL/GenBank/DDBJ whole genome shotgun (WGS) entry which is preliminary data.</text>
</comment>
<accession>A0ABW0LK09</accession>
<dbReference type="InterPro" id="IPR036259">
    <property type="entry name" value="MFS_trans_sf"/>
</dbReference>
<sequence length="484" mass="54019">MQASANSVDNIKIDVNHEKVSLKEYLAYFSYGFGQCFSFGLVGTFILFFYTDILGISAVAASIIFLIARIWDAVIDPIVAGFMDTRRTKHGKFRGYMKFTPILIVVSTIFCFMSPDISVTGKVIYAGATYILWGTVYAFSDIPFWSLSTVISNKGQDRTKLLTVANLGVYGGIGMVGFLVPILLGIFDKTNTPPISYLITVGIIMIAAYILMFLGYKYTKERVLPSHNEKVTFKDVIESAKANKYMFKILLVFFLNIFMNIVQGIILYFFTYNLNAPQLMSVFGIIGTLSAVGFLFIPILTKYFKKRNILRTLLALDILLRIAFFLIGYDSTVLVITFLAITQLLYSATGPIISAMLSETVEYSEVKTGKRTEAIVFGGQTFAGKLSVALAGALTGFILSLIGYQANVEQTEFTLNGLFIAVSILPALGSFLRLLLLSKYDYTEDEFNECIRILQDRKSKEVRFRDMGSGKLSHFLQAEQDKNI</sequence>
<feature type="transmembrane region" description="Helical" evidence="1">
    <location>
        <begin position="418"/>
        <end position="436"/>
    </location>
</feature>
<feature type="transmembrane region" description="Helical" evidence="1">
    <location>
        <begin position="249"/>
        <end position="270"/>
    </location>
</feature>
<organism evidence="2 3">
    <name type="scientific">Lederbergia graminis</name>
    <dbReference type="NCBI Taxonomy" id="735518"/>
    <lineage>
        <taxon>Bacteria</taxon>
        <taxon>Bacillati</taxon>
        <taxon>Bacillota</taxon>
        <taxon>Bacilli</taxon>
        <taxon>Bacillales</taxon>
        <taxon>Bacillaceae</taxon>
        <taxon>Lederbergia</taxon>
    </lineage>
</organism>
<keyword evidence="3" id="KW-1185">Reference proteome</keyword>
<dbReference type="NCBIfam" id="TIGR00792">
    <property type="entry name" value="gph"/>
    <property type="match status" value="1"/>
</dbReference>
<keyword evidence="1" id="KW-0812">Transmembrane</keyword>
<dbReference type="Pfam" id="PF13347">
    <property type="entry name" value="MFS_2"/>
    <property type="match status" value="1"/>
</dbReference>
<keyword evidence="1" id="KW-0472">Membrane</keyword>
<proteinExistence type="predicted"/>
<feature type="transmembrane region" description="Helical" evidence="1">
    <location>
        <begin position="123"/>
        <end position="140"/>
    </location>
</feature>
<feature type="transmembrane region" description="Helical" evidence="1">
    <location>
        <begin position="96"/>
        <end position="117"/>
    </location>
</feature>
<keyword evidence="1" id="KW-1133">Transmembrane helix</keyword>
<dbReference type="PANTHER" id="PTHR11328">
    <property type="entry name" value="MAJOR FACILITATOR SUPERFAMILY DOMAIN-CONTAINING PROTEIN"/>
    <property type="match status" value="1"/>
</dbReference>
<dbReference type="Gene3D" id="1.20.1250.20">
    <property type="entry name" value="MFS general substrate transporter like domains"/>
    <property type="match status" value="2"/>
</dbReference>
<reference evidence="3" key="1">
    <citation type="journal article" date="2019" name="Int. J. Syst. Evol. Microbiol.">
        <title>The Global Catalogue of Microorganisms (GCM) 10K type strain sequencing project: providing services to taxonomists for standard genome sequencing and annotation.</title>
        <authorList>
            <consortium name="The Broad Institute Genomics Platform"/>
            <consortium name="The Broad Institute Genome Sequencing Center for Infectious Disease"/>
            <person name="Wu L."/>
            <person name="Ma J."/>
        </authorList>
    </citation>
    <scope>NUCLEOTIDE SEQUENCE [LARGE SCALE GENOMIC DNA]</scope>
    <source>
        <strain evidence="3">CGMCC 1.12237</strain>
    </source>
</reference>
<feature type="transmembrane region" description="Helical" evidence="1">
    <location>
        <begin position="195"/>
        <end position="216"/>
    </location>
</feature>